<feature type="domain" description="N-acetyltransferase" evidence="1">
    <location>
        <begin position="13"/>
        <end position="175"/>
    </location>
</feature>
<proteinExistence type="predicted"/>
<evidence type="ECO:0000259" key="1">
    <source>
        <dbReference type="PROSITE" id="PS51186"/>
    </source>
</evidence>
<gene>
    <name evidence="2" type="ORF">I5907_02230</name>
</gene>
<organism evidence="2 3">
    <name type="scientific">Panacibacter microcysteis</name>
    <dbReference type="NCBI Taxonomy" id="2793269"/>
    <lineage>
        <taxon>Bacteria</taxon>
        <taxon>Pseudomonadati</taxon>
        <taxon>Bacteroidota</taxon>
        <taxon>Chitinophagia</taxon>
        <taxon>Chitinophagales</taxon>
        <taxon>Chitinophagaceae</taxon>
        <taxon>Panacibacter</taxon>
    </lineage>
</organism>
<dbReference type="PROSITE" id="PS51186">
    <property type="entry name" value="GNAT"/>
    <property type="match status" value="1"/>
</dbReference>
<protein>
    <submittedName>
        <fullName evidence="2">GNAT family N-acetyltransferase</fullName>
    </submittedName>
</protein>
<dbReference type="Gene3D" id="3.40.630.30">
    <property type="match status" value="1"/>
</dbReference>
<comment type="caution">
    <text evidence="2">The sequence shown here is derived from an EMBL/GenBank/DDBJ whole genome shotgun (WGS) entry which is preliminary data.</text>
</comment>
<name>A0A931GX49_9BACT</name>
<dbReference type="Proteomes" id="UP000628448">
    <property type="component" value="Unassembled WGS sequence"/>
</dbReference>
<keyword evidence="3" id="KW-1185">Reference proteome</keyword>
<dbReference type="InterPro" id="IPR016181">
    <property type="entry name" value="Acyl_CoA_acyltransferase"/>
</dbReference>
<dbReference type="InterPro" id="IPR000182">
    <property type="entry name" value="GNAT_dom"/>
</dbReference>
<dbReference type="InterPro" id="IPR051531">
    <property type="entry name" value="N-acetyltransferase"/>
</dbReference>
<dbReference type="PANTHER" id="PTHR43792">
    <property type="entry name" value="GNAT FAMILY, PUTATIVE (AFU_ORTHOLOGUE AFUA_3G00765)-RELATED-RELATED"/>
    <property type="match status" value="1"/>
</dbReference>
<reference evidence="2" key="1">
    <citation type="submission" date="2020-11" db="EMBL/GenBank/DDBJ databases">
        <title>Bacterial whole genome sequence for Panacibacter sp. DH6.</title>
        <authorList>
            <person name="Le V."/>
            <person name="Ko S."/>
            <person name="Ahn C.-Y."/>
            <person name="Oh H.-M."/>
        </authorList>
    </citation>
    <scope>NUCLEOTIDE SEQUENCE</scope>
    <source>
        <strain evidence="2">DH6</strain>
    </source>
</reference>
<dbReference type="EMBL" id="JADWYR010000001">
    <property type="protein sequence ID" value="MBG9375029.1"/>
    <property type="molecule type" value="Genomic_DNA"/>
</dbReference>
<dbReference type="CDD" id="cd04301">
    <property type="entry name" value="NAT_SF"/>
    <property type="match status" value="1"/>
</dbReference>
<dbReference type="Pfam" id="PF13302">
    <property type="entry name" value="Acetyltransf_3"/>
    <property type="match status" value="1"/>
</dbReference>
<sequence length="184" mass="20980">MQYLPAGTTSERLLFRRLAPSDFDTILQFYQDPSSSAQWISEVNDPYLNCTRMFEKTFQRYACNTGGMNILVDKTNGEIIGMCGLLVQTIDNIEELEIGYSVMPRHRNKGYAAEAAIACKNFAFLHNLRDSLVSIIAVNNIASQKVAVKNGMHIDKTTYYSNNHVHIYRVWKQLPPWPHATEVM</sequence>
<dbReference type="SUPFAM" id="SSF55729">
    <property type="entry name" value="Acyl-CoA N-acyltransferases (Nat)"/>
    <property type="match status" value="1"/>
</dbReference>
<evidence type="ECO:0000313" key="2">
    <source>
        <dbReference type="EMBL" id="MBG9375029.1"/>
    </source>
</evidence>
<dbReference type="RefSeq" id="WP_196989109.1">
    <property type="nucleotide sequence ID" value="NZ_JADWYR010000001.1"/>
</dbReference>
<dbReference type="PANTHER" id="PTHR43792:SF1">
    <property type="entry name" value="N-ACETYLTRANSFERASE DOMAIN-CONTAINING PROTEIN"/>
    <property type="match status" value="1"/>
</dbReference>
<dbReference type="AlphaFoldDB" id="A0A931GX49"/>
<evidence type="ECO:0000313" key="3">
    <source>
        <dbReference type="Proteomes" id="UP000628448"/>
    </source>
</evidence>
<dbReference type="GO" id="GO:0016747">
    <property type="term" value="F:acyltransferase activity, transferring groups other than amino-acyl groups"/>
    <property type="evidence" value="ECO:0007669"/>
    <property type="project" value="InterPro"/>
</dbReference>
<accession>A0A931GX49</accession>